<keyword evidence="6" id="KW-0645">Protease</keyword>
<evidence type="ECO:0000256" key="2">
    <source>
        <dbReference type="ARBA" id="ARBA00001947"/>
    </source>
</evidence>
<protein>
    <recommendedName>
        <fullName evidence="5">Aminopeptidase N</fullName>
        <ecNumber evidence="4">3.4.11.2</ecNumber>
    </recommendedName>
</protein>
<dbReference type="SUPFAM" id="SSF63737">
    <property type="entry name" value="Leukotriene A4 hydrolase N-terminal domain"/>
    <property type="match status" value="1"/>
</dbReference>
<comment type="catalytic activity">
    <reaction evidence="1">
        <text>Release of an N-terminal amino acid, Xaa-|-Yaa- from a peptide, amide or arylamide. Xaa is preferably Ala, but may be most amino acids including Pro (slow action). When a terminal hydrophobic residue is followed by a prolyl residue, the two may be released as an intact Xaa-Pro dipeptide.</text>
        <dbReference type="EC" id="3.4.11.2"/>
    </reaction>
</comment>
<dbReference type="InterPro" id="IPR014782">
    <property type="entry name" value="Peptidase_M1_dom"/>
</dbReference>
<dbReference type="GO" id="GO:0042277">
    <property type="term" value="F:peptide binding"/>
    <property type="evidence" value="ECO:0007669"/>
    <property type="project" value="TreeGrafter"/>
</dbReference>
<dbReference type="GO" id="GO:0016285">
    <property type="term" value="F:alanyl aminopeptidase activity"/>
    <property type="evidence" value="ECO:0007669"/>
    <property type="project" value="UniProtKB-EC"/>
</dbReference>
<evidence type="ECO:0000313" key="14">
    <source>
        <dbReference type="Proteomes" id="UP000500961"/>
    </source>
</evidence>
<evidence type="ECO:0000256" key="5">
    <source>
        <dbReference type="ARBA" id="ARBA00015611"/>
    </source>
</evidence>
<dbReference type="GO" id="GO:0008270">
    <property type="term" value="F:zinc ion binding"/>
    <property type="evidence" value="ECO:0007669"/>
    <property type="project" value="InterPro"/>
</dbReference>
<proteinExistence type="inferred from homology"/>
<feature type="domain" description="Peptidase M1 membrane alanine aminopeptidase" evidence="11">
    <location>
        <begin position="248"/>
        <end position="458"/>
    </location>
</feature>
<dbReference type="Gene3D" id="2.60.40.1730">
    <property type="entry name" value="tricorn interacting facor f3 domain"/>
    <property type="match status" value="1"/>
</dbReference>
<comment type="cofactor">
    <cofactor evidence="2">
        <name>Zn(2+)</name>
        <dbReference type="ChEBI" id="CHEBI:29105"/>
    </cofactor>
</comment>
<dbReference type="SUPFAM" id="SSF55486">
    <property type="entry name" value="Metalloproteases ('zincins'), catalytic domain"/>
    <property type="match status" value="1"/>
</dbReference>
<feature type="domain" description="Aminopeptidase N-like N-terminal" evidence="12">
    <location>
        <begin position="133"/>
        <end position="204"/>
    </location>
</feature>
<dbReference type="PANTHER" id="PTHR11533">
    <property type="entry name" value="PROTEASE M1 ZINC METALLOPROTEASE"/>
    <property type="match status" value="1"/>
</dbReference>
<dbReference type="EC" id="3.4.11.2" evidence="4"/>
<evidence type="ECO:0000259" key="12">
    <source>
        <dbReference type="Pfam" id="PF17900"/>
    </source>
</evidence>
<keyword evidence="10" id="KW-0482">Metalloprotease</keyword>
<evidence type="ECO:0000256" key="4">
    <source>
        <dbReference type="ARBA" id="ARBA00012564"/>
    </source>
</evidence>
<dbReference type="GO" id="GO:0005615">
    <property type="term" value="C:extracellular space"/>
    <property type="evidence" value="ECO:0007669"/>
    <property type="project" value="TreeGrafter"/>
</dbReference>
<dbReference type="RefSeq" id="WP_173073970.1">
    <property type="nucleotide sequence ID" value="NZ_CP041345.1"/>
</dbReference>
<dbReference type="GO" id="GO:0070006">
    <property type="term" value="F:metalloaminopeptidase activity"/>
    <property type="evidence" value="ECO:0007669"/>
    <property type="project" value="TreeGrafter"/>
</dbReference>
<dbReference type="PANTHER" id="PTHR11533:SF299">
    <property type="entry name" value="AMINOPEPTIDASE"/>
    <property type="match status" value="1"/>
</dbReference>
<dbReference type="EMBL" id="CP041345">
    <property type="protein sequence ID" value="QKG79833.1"/>
    <property type="molecule type" value="Genomic_DNA"/>
</dbReference>
<dbReference type="PROSITE" id="PS51257">
    <property type="entry name" value="PROKAR_LIPOPROTEIN"/>
    <property type="match status" value="1"/>
</dbReference>
<dbReference type="GO" id="GO:0006508">
    <property type="term" value="P:proteolysis"/>
    <property type="evidence" value="ECO:0007669"/>
    <property type="project" value="UniProtKB-KW"/>
</dbReference>
<dbReference type="Gene3D" id="1.10.390.10">
    <property type="entry name" value="Neutral Protease Domain 2"/>
    <property type="match status" value="1"/>
</dbReference>
<dbReference type="Proteomes" id="UP000500961">
    <property type="component" value="Chromosome"/>
</dbReference>
<evidence type="ECO:0000256" key="9">
    <source>
        <dbReference type="ARBA" id="ARBA00022833"/>
    </source>
</evidence>
<keyword evidence="14" id="KW-1185">Reference proteome</keyword>
<dbReference type="AlphaFoldDB" id="A0A7D3XZC9"/>
<dbReference type="GO" id="GO:0005737">
    <property type="term" value="C:cytoplasm"/>
    <property type="evidence" value="ECO:0007669"/>
    <property type="project" value="TreeGrafter"/>
</dbReference>
<dbReference type="Pfam" id="PF17900">
    <property type="entry name" value="Peptidase_M1_N"/>
    <property type="match status" value="1"/>
</dbReference>
<sequence>MYSKIGKVFLLLVLFFLLACSKEVENGVSYQLAQKRAQTLTNIHYHLYFDVPNKLDKSITGRVEIEFEISELYDLPLDFRGADSALINVTSNYRQLNLSLNNGHIIIPKGYLQNGQNKISIDFIAGDASLNRKEDFLYSLLVPDRASTVFPCFDQPDLKATFNLTLQTPKSWKAVSNSPLANYMETDSSAVWIFDKTYPISTYLFAFTAGKFNATTGKVLGQKVTIYHRENDSAKLNRNVNQIFKLHESAITWLEEYTGIGYPFQKLDIILIPDFQYSGMEHPGTIYYRDSRILLDENPSVDQVLRRANLIAHEVSHQWFGNLVTMKWFNDVWLKEVFAGLMADKIVNPQFPNVNHALRFLLSHYPAAYSVDRTIGANPVRQKLDNLLFAGTLYGDIIYHKAPIALMQMELKLGSPLFREGVRQYLNKYAYANAGWPELVKIFDEISSENVSRWSKKWIESKGMPVINYDLSNDKLVFNQDDKWLPMKFDVLIPTVSGYKNLPVDLKRQTSEVKLPNDFIKSQKVIINQNGIGYGFFHSNYNEITLIPPKNLMFNDVARASFYVNLHEVFLNHLVDNDTYFRYLLAALQEEVNPLVRSYLLGNIETVWWRFFNNANRTVLAETLENTLANLYNNSKLPVDERKPILDTYFKVAFTEKAISTMEKTWEKQADINGITLSETDFINLSFELAVRNVNQADSILLIQEERIKNPDRLSKFKFVRRAATPNVAIRDDFFASLANPANRRPEPWVAQGLRYFFHPLREEHSFKYLQPALDLLPEIQKTNDIFFPKIWLDNVLAGFNSPAATRIVTDWLNKHPNISPNLKNKMLQSADLLFRAADAHKLNTD</sequence>
<keyword evidence="9" id="KW-0862">Zinc</keyword>
<dbReference type="PRINTS" id="PR00756">
    <property type="entry name" value="ALADIPTASE"/>
</dbReference>
<keyword evidence="8" id="KW-0378">Hydrolase</keyword>
<name>A0A7D3XZC9_9BACT</name>
<dbReference type="Pfam" id="PF01433">
    <property type="entry name" value="Peptidase_M1"/>
    <property type="match status" value="1"/>
</dbReference>
<comment type="similarity">
    <text evidence="3">Belongs to the peptidase M1 family.</text>
</comment>
<dbReference type="InterPro" id="IPR050344">
    <property type="entry name" value="Peptidase_M1_aminopeptidases"/>
</dbReference>
<dbReference type="CDD" id="cd09602">
    <property type="entry name" value="M1_APN"/>
    <property type="match status" value="1"/>
</dbReference>
<evidence type="ECO:0000256" key="3">
    <source>
        <dbReference type="ARBA" id="ARBA00010136"/>
    </source>
</evidence>
<evidence type="ECO:0000313" key="13">
    <source>
        <dbReference type="EMBL" id="QKG79833.1"/>
    </source>
</evidence>
<evidence type="ECO:0000256" key="6">
    <source>
        <dbReference type="ARBA" id="ARBA00022670"/>
    </source>
</evidence>
<dbReference type="KEGG" id="ttz:FHG85_06020"/>
<organism evidence="13 14">
    <name type="scientific">Tenuifilum thalassicum</name>
    <dbReference type="NCBI Taxonomy" id="2590900"/>
    <lineage>
        <taxon>Bacteria</taxon>
        <taxon>Pseudomonadati</taxon>
        <taxon>Bacteroidota</taxon>
        <taxon>Bacteroidia</taxon>
        <taxon>Bacteroidales</taxon>
        <taxon>Tenuifilaceae</taxon>
        <taxon>Tenuifilum</taxon>
    </lineage>
</organism>
<accession>A0A7D3XZC9</accession>
<evidence type="ECO:0000256" key="7">
    <source>
        <dbReference type="ARBA" id="ARBA00022723"/>
    </source>
</evidence>
<keyword evidence="7" id="KW-0479">Metal-binding</keyword>
<gene>
    <name evidence="13" type="ORF">FHG85_06020</name>
</gene>
<evidence type="ECO:0000259" key="11">
    <source>
        <dbReference type="Pfam" id="PF01433"/>
    </source>
</evidence>
<evidence type="ECO:0000256" key="10">
    <source>
        <dbReference type="ARBA" id="ARBA00023049"/>
    </source>
</evidence>
<evidence type="ECO:0000256" key="8">
    <source>
        <dbReference type="ARBA" id="ARBA00022801"/>
    </source>
</evidence>
<dbReference type="InterPro" id="IPR001930">
    <property type="entry name" value="Peptidase_M1"/>
</dbReference>
<reference evidence="13 14" key="1">
    <citation type="submission" date="2019-07" db="EMBL/GenBank/DDBJ databases">
        <title>Thalassofilum flectens gen. nov., sp. nov., a novel moderate thermophilic anaerobe from a shallow sea hot spring in Kunashir Island (Russia), representing a new family in the order Bacteroidales, and proposal of Thalassofilacea fam. nov.</title>
        <authorList>
            <person name="Kochetkova T.V."/>
            <person name="Podosokorskaya O.A."/>
            <person name="Novikov A."/>
            <person name="Elcheninov A.G."/>
            <person name="Toshchakov S.V."/>
            <person name="Kublanov I.V."/>
        </authorList>
    </citation>
    <scope>NUCLEOTIDE SEQUENCE [LARGE SCALE GENOMIC DNA]</scope>
    <source>
        <strain evidence="13 14">38-H</strain>
    </source>
</reference>
<dbReference type="GO" id="GO:0016020">
    <property type="term" value="C:membrane"/>
    <property type="evidence" value="ECO:0007669"/>
    <property type="project" value="TreeGrafter"/>
</dbReference>
<dbReference type="InterPro" id="IPR045357">
    <property type="entry name" value="Aminopeptidase_N-like_N"/>
</dbReference>
<dbReference type="InterPro" id="IPR027268">
    <property type="entry name" value="Peptidase_M4/M1_CTD_sf"/>
</dbReference>
<evidence type="ECO:0000256" key="1">
    <source>
        <dbReference type="ARBA" id="ARBA00000098"/>
    </source>
</evidence>
<dbReference type="GO" id="GO:0043171">
    <property type="term" value="P:peptide catabolic process"/>
    <property type="evidence" value="ECO:0007669"/>
    <property type="project" value="TreeGrafter"/>
</dbReference>
<dbReference type="InterPro" id="IPR042097">
    <property type="entry name" value="Aminopeptidase_N-like_N_sf"/>
</dbReference>